<dbReference type="InterPro" id="IPR036593">
    <property type="entry name" value="CPE0013-like_sf"/>
</dbReference>
<name>A0AB94IWJ7_9BACT</name>
<evidence type="ECO:0000313" key="2">
    <source>
        <dbReference type="Proteomes" id="UP000008957"/>
    </source>
</evidence>
<dbReference type="RefSeq" id="WP_015556287.1">
    <property type="nucleotide sequence ID" value="NC_021038.1"/>
</dbReference>
<dbReference type="PANTHER" id="PTHR39450">
    <property type="entry name" value="MOLYBDOPTERIN OXIDOREDUCTASE, 4FE-4S CLUSTER-BINDING SUBUNIT"/>
    <property type="match status" value="1"/>
</dbReference>
<reference evidence="1 2" key="2">
    <citation type="submission" date="2010-03" db="EMBL/GenBank/DDBJ databases">
        <authorList>
            <person name="Pajon A."/>
        </authorList>
    </citation>
    <scope>NUCLEOTIDE SEQUENCE [LARGE SCALE GENOMIC DNA]</scope>
    <source>
        <strain evidence="1 2">SGP1</strain>
    </source>
</reference>
<gene>
    <name evidence="1" type="ORF">SY1_08410</name>
</gene>
<dbReference type="Gene3D" id="3.10.530.10">
    <property type="entry name" value="CPE0013-like"/>
    <property type="match status" value="1"/>
</dbReference>
<protein>
    <submittedName>
        <fullName evidence="1">Uncharacterized protein with conserved CXXC pairs</fullName>
    </submittedName>
</protein>
<dbReference type="Pfam" id="PF07892">
    <property type="entry name" value="DUF1667"/>
    <property type="match status" value="1"/>
</dbReference>
<dbReference type="Proteomes" id="UP000008957">
    <property type="component" value="Chromosome"/>
</dbReference>
<dbReference type="SUPFAM" id="SSF160148">
    <property type="entry name" value="CPE0013-like"/>
    <property type="match status" value="1"/>
</dbReference>
<evidence type="ECO:0000313" key="1">
    <source>
        <dbReference type="EMBL" id="CBL28140.1"/>
    </source>
</evidence>
<sequence length="122" mass="12695">MTRERKFICVSCPLGCGLTVALDGDAIVSVSGNSCPRGKTYAESEVKNPCRVFASTVRVKGGRLPVCPVRSRTPAPKGKLLDIARAVGELEVPAPIAIGQTILKGACGTDVDIVASRDLSAL</sequence>
<proteinExistence type="predicted"/>
<dbReference type="PANTHER" id="PTHR39450:SF1">
    <property type="entry name" value="DUF1667 DOMAIN-CONTAINING PROTEIN"/>
    <property type="match status" value="1"/>
</dbReference>
<dbReference type="SUPFAM" id="SSF53706">
    <property type="entry name" value="Formate dehydrogenase/DMSO reductase, domains 1-3"/>
    <property type="match status" value="1"/>
</dbReference>
<dbReference type="KEGG" id="sbr:SY1_08410"/>
<organism evidence="1 2">
    <name type="scientific">Fretibacterium fastidiosum</name>
    <dbReference type="NCBI Taxonomy" id="651822"/>
    <lineage>
        <taxon>Bacteria</taxon>
        <taxon>Thermotogati</taxon>
        <taxon>Synergistota</taxon>
        <taxon>Synergistia</taxon>
        <taxon>Synergistales</taxon>
        <taxon>Aminobacteriaceae</taxon>
        <taxon>Fretibacterium</taxon>
    </lineage>
</organism>
<dbReference type="EMBL" id="FP929056">
    <property type="protein sequence ID" value="CBL28140.1"/>
    <property type="molecule type" value="Genomic_DNA"/>
</dbReference>
<keyword evidence="2" id="KW-1185">Reference proteome</keyword>
<reference evidence="2" key="1">
    <citation type="submission" date="2010-03" db="EMBL/GenBank/DDBJ databases">
        <title>The genome sequence of Synergistetes sp. SGP1.</title>
        <authorList>
            <consortium name="metaHIT consortium -- http://www.metahit.eu/"/>
            <person name="Pajon A."/>
            <person name="Turner K."/>
            <person name="Parkhill J."/>
            <person name="Wade W."/>
            <person name="Vartoukian S."/>
        </authorList>
    </citation>
    <scope>NUCLEOTIDE SEQUENCE [LARGE SCALE GENOMIC DNA]</scope>
    <source>
        <strain evidence="2">SGP1</strain>
    </source>
</reference>
<dbReference type="InterPro" id="IPR012460">
    <property type="entry name" value="DUF1667"/>
</dbReference>
<accession>A0AB94IWJ7</accession>
<dbReference type="AlphaFoldDB" id="A0AB94IWJ7"/>